<dbReference type="PANTHER" id="PTHR34570">
    <property type="entry name" value="OS03G0593100 PROTEIN"/>
    <property type="match status" value="1"/>
</dbReference>
<dbReference type="OMA" id="FRQLERM"/>
<dbReference type="Gramene" id="PSS10427">
    <property type="protein sequence ID" value="PSS10427"/>
    <property type="gene ID" value="CEY00_Acc17522"/>
</dbReference>
<dbReference type="AlphaFoldDB" id="A0A2R6QM00"/>
<dbReference type="InParanoid" id="A0A2R6QM00"/>
<evidence type="ECO:0000256" key="1">
    <source>
        <dbReference type="SAM" id="MobiDB-lite"/>
    </source>
</evidence>
<name>A0A2R6QM00_ACTCC</name>
<protein>
    <submittedName>
        <fullName evidence="2">Protein FAM50B like</fullName>
    </submittedName>
</protein>
<comment type="caution">
    <text evidence="2">The sequence shown here is derived from an EMBL/GenBank/DDBJ whole genome shotgun (WGS) entry which is preliminary data.</text>
</comment>
<accession>A0A2R6QM00</accession>
<gene>
    <name evidence="2" type="ORF">CEY00_Acc17522</name>
</gene>
<evidence type="ECO:0000313" key="3">
    <source>
        <dbReference type="Proteomes" id="UP000241394"/>
    </source>
</evidence>
<organism evidence="2 3">
    <name type="scientific">Actinidia chinensis var. chinensis</name>
    <name type="common">Chinese soft-hair kiwi</name>
    <dbReference type="NCBI Taxonomy" id="1590841"/>
    <lineage>
        <taxon>Eukaryota</taxon>
        <taxon>Viridiplantae</taxon>
        <taxon>Streptophyta</taxon>
        <taxon>Embryophyta</taxon>
        <taxon>Tracheophyta</taxon>
        <taxon>Spermatophyta</taxon>
        <taxon>Magnoliopsida</taxon>
        <taxon>eudicotyledons</taxon>
        <taxon>Gunneridae</taxon>
        <taxon>Pentapetalae</taxon>
        <taxon>asterids</taxon>
        <taxon>Ericales</taxon>
        <taxon>Actinidiaceae</taxon>
        <taxon>Actinidia</taxon>
    </lineage>
</organism>
<dbReference type="Proteomes" id="UP000241394">
    <property type="component" value="Chromosome LG15"/>
</dbReference>
<feature type="region of interest" description="Disordered" evidence="1">
    <location>
        <begin position="125"/>
        <end position="144"/>
    </location>
</feature>
<keyword evidence="3" id="KW-1185">Reference proteome</keyword>
<reference evidence="3" key="2">
    <citation type="journal article" date="2018" name="BMC Genomics">
        <title>A manually annotated Actinidia chinensis var. chinensis (kiwifruit) genome highlights the challenges associated with draft genomes and gene prediction in plants.</title>
        <authorList>
            <person name="Pilkington S.M."/>
            <person name="Crowhurst R."/>
            <person name="Hilario E."/>
            <person name="Nardozza S."/>
            <person name="Fraser L."/>
            <person name="Peng Y."/>
            <person name="Gunaseelan K."/>
            <person name="Simpson R."/>
            <person name="Tahir J."/>
            <person name="Deroles S.C."/>
            <person name="Templeton K."/>
            <person name="Luo Z."/>
            <person name="Davy M."/>
            <person name="Cheng C."/>
            <person name="McNeilage M."/>
            <person name="Scaglione D."/>
            <person name="Liu Y."/>
            <person name="Zhang Q."/>
            <person name="Datson P."/>
            <person name="De Silva N."/>
            <person name="Gardiner S.E."/>
            <person name="Bassett H."/>
            <person name="Chagne D."/>
            <person name="McCallum J."/>
            <person name="Dzierzon H."/>
            <person name="Deng C."/>
            <person name="Wang Y.Y."/>
            <person name="Barron L."/>
            <person name="Manako K."/>
            <person name="Bowen J."/>
            <person name="Foster T.M."/>
            <person name="Erridge Z.A."/>
            <person name="Tiffin H."/>
            <person name="Waite C.N."/>
            <person name="Davies K.M."/>
            <person name="Grierson E.P."/>
            <person name="Laing W.A."/>
            <person name="Kirk R."/>
            <person name="Chen X."/>
            <person name="Wood M."/>
            <person name="Montefiori M."/>
            <person name="Brummell D.A."/>
            <person name="Schwinn K.E."/>
            <person name="Catanach A."/>
            <person name="Fullerton C."/>
            <person name="Li D."/>
            <person name="Meiyalaghan S."/>
            <person name="Nieuwenhuizen N."/>
            <person name="Read N."/>
            <person name="Prakash R."/>
            <person name="Hunter D."/>
            <person name="Zhang H."/>
            <person name="McKenzie M."/>
            <person name="Knabel M."/>
            <person name="Harris A."/>
            <person name="Allan A.C."/>
            <person name="Gleave A."/>
            <person name="Chen A."/>
            <person name="Janssen B.J."/>
            <person name="Plunkett B."/>
            <person name="Ampomah-Dwamena C."/>
            <person name="Voogd C."/>
            <person name="Leif D."/>
            <person name="Lafferty D."/>
            <person name="Souleyre E.J.F."/>
            <person name="Varkonyi-Gasic E."/>
            <person name="Gambi F."/>
            <person name="Hanley J."/>
            <person name="Yao J.L."/>
            <person name="Cheung J."/>
            <person name="David K.M."/>
            <person name="Warren B."/>
            <person name="Marsh K."/>
            <person name="Snowden K.C."/>
            <person name="Lin-Wang K."/>
            <person name="Brian L."/>
            <person name="Martinez-Sanchez M."/>
            <person name="Wang M."/>
            <person name="Ileperuma N."/>
            <person name="Macnee N."/>
            <person name="Campin R."/>
            <person name="McAtee P."/>
            <person name="Drummond R.S.M."/>
            <person name="Espley R.V."/>
            <person name="Ireland H.S."/>
            <person name="Wu R."/>
            <person name="Atkinson R.G."/>
            <person name="Karunairetnam S."/>
            <person name="Bulley S."/>
            <person name="Chunkath S."/>
            <person name="Hanley Z."/>
            <person name="Storey R."/>
            <person name="Thrimawithana A.H."/>
            <person name="Thomson S."/>
            <person name="David C."/>
            <person name="Testolin R."/>
            <person name="Huang H."/>
            <person name="Hellens R.P."/>
            <person name="Schaffer R.J."/>
        </authorList>
    </citation>
    <scope>NUCLEOTIDE SEQUENCE [LARGE SCALE GENOMIC DNA]</scope>
    <source>
        <strain evidence="3">cv. Red5</strain>
    </source>
</reference>
<dbReference type="EMBL" id="NKQK01000015">
    <property type="protein sequence ID" value="PSS10427.1"/>
    <property type="molecule type" value="Genomic_DNA"/>
</dbReference>
<dbReference type="PANTHER" id="PTHR34570:SF12">
    <property type="entry name" value="EXPRESSED PROTEIN"/>
    <property type="match status" value="1"/>
</dbReference>
<reference evidence="2 3" key="1">
    <citation type="submission" date="2017-07" db="EMBL/GenBank/DDBJ databases">
        <title>An improved, manually edited Actinidia chinensis var. chinensis (kiwifruit) genome highlights the challenges associated with draft genomes and gene prediction in plants.</title>
        <authorList>
            <person name="Pilkington S."/>
            <person name="Crowhurst R."/>
            <person name="Hilario E."/>
            <person name="Nardozza S."/>
            <person name="Fraser L."/>
            <person name="Peng Y."/>
            <person name="Gunaseelan K."/>
            <person name="Simpson R."/>
            <person name="Tahir J."/>
            <person name="Deroles S."/>
            <person name="Templeton K."/>
            <person name="Luo Z."/>
            <person name="Davy M."/>
            <person name="Cheng C."/>
            <person name="Mcneilage M."/>
            <person name="Scaglione D."/>
            <person name="Liu Y."/>
            <person name="Zhang Q."/>
            <person name="Datson P."/>
            <person name="De Silva N."/>
            <person name="Gardiner S."/>
            <person name="Bassett H."/>
            <person name="Chagne D."/>
            <person name="Mccallum J."/>
            <person name="Dzierzon H."/>
            <person name="Deng C."/>
            <person name="Wang Y.-Y."/>
            <person name="Barron N."/>
            <person name="Manako K."/>
            <person name="Bowen J."/>
            <person name="Foster T."/>
            <person name="Erridge Z."/>
            <person name="Tiffin H."/>
            <person name="Waite C."/>
            <person name="Davies K."/>
            <person name="Grierson E."/>
            <person name="Laing W."/>
            <person name="Kirk R."/>
            <person name="Chen X."/>
            <person name="Wood M."/>
            <person name="Montefiori M."/>
            <person name="Brummell D."/>
            <person name="Schwinn K."/>
            <person name="Catanach A."/>
            <person name="Fullerton C."/>
            <person name="Li D."/>
            <person name="Meiyalaghan S."/>
            <person name="Nieuwenhuizen N."/>
            <person name="Read N."/>
            <person name="Prakash R."/>
            <person name="Hunter D."/>
            <person name="Zhang H."/>
            <person name="Mckenzie M."/>
            <person name="Knabel M."/>
            <person name="Harris A."/>
            <person name="Allan A."/>
            <person name="Chen A."/>
            <person name="Janssen B."/>
            <person name="Plunkett B."/>
            <person name="Dwamena C."/>
            <person name="Voogd C."/>
            <person name="Leif D."/>
            <person name="Lafferty D."/>
            <person name="Souleyre E."/>
            <person name="Varkonyi-Gasic E."/>
            <person name="Gambi F."/>
            <person name="Hanley J."/>
            <person name="Yao J.-L."/>
            <person name="Cheung J."/>
            <person name="David K."/>
            <person name="Warren B."/>
            <person name="Marsh K."/>
            <person name="Snowden K."/>
            <person name="Lin-Wang K."/>
            <person name="Brian L."/>
            <person name="Martinez-Sanchez M."/>
            <person name="Wang M."/>
            <person name="Ileperuma N."/>
            <person name="Macnee N."/>
            <person name="Campin R."/>
            <person name="Mcatee P."/>
            <person name="Drummond R."/>
            <person name="Espley R."/>
            <person name="Ireland H."/>
            <person name="Wu R."/>
            <person name="Atkinson R."/>
            <person name="Karunairetnam S."/>
            <person name="Bulley S."/>
            <person name="Chunkath S."/>
            <person name="Hanley Z."/>
            <person name="Storey R."/>
            <person name="Thrimawithana A."/>
            <person name="Thomson S."/>
            <person name="David C."/>
            <person name="Testolin R."/>
        </authorList>
    </citation>
    <scope>NUCLEOTIDE SEQUENCE [LARGE SCALE GENOMIC DNA]</scope>
    <source>
        <strain evidence="3">cv. Red5</strain>
        <tissue evidence="2">Young leaf</tissue>
    </source>
</reference>
<proteinExistence type="predicted"/>
<sequence length="144" mass="16947">MVERALTQMGRESSDRQVVIHSSIALLRERFMQLQREKEMRQRRELLRTLWESERYITNSSTISHYEPSQLFFFQTEILKPPPCQVSLALWPNSQIKHSNSFQGTEKPQVMKLWQPSTTDKPFVRAPPIKFNDSDSDVDTSLHL</sequence>
<evidence type="ECO:0000313" key="2">
    <source>
        <dbReference type="EMBL" id="PSS10427.1"/>
    </source>
</evidence>
<dbReference type="OrthoDB" id="671858at2759"/>
<dbReference type="FunCoup" id="A0A2R6QM00">
    <property type="interactions" value="233"/>
</dbReference>